<proteinExistence type="predicted"/>
<organism evidence="2 3">
    <name type="scientific">Azospirillum rugosum</name>
    <dbReference type="NCBI Taxonomy" id="416170"/>
    <lineage>
        <taxon>Bacteria</taxon>
        <taxon>Pseudomonadati</taxon>
        <taxon>Pseudomonadota</taxon>
        <taxon>Alphaproteobacteria</taxon>
        <taxon>Rhodospirillales</taxon>
        <taxon>Azospirillaceae</taxon>
        <taxon>Azospirillum</taxon>
    </lineage>
</organism>
<keyword evidence="1" id="KW-0175">Coiled coil</keyword>
<feature type="coiled-coil region" evidence="1">
    <location>
        <begin position="44"/>
        <end position="71"/>
    </location>
</feature>
<gene>
    <name evidence="2" type="ORF">J2851_003241</name>
</gene>
<sequence length="103" mass="11459">MAQILSFPGKTLPVDASRDQAARSVARRQIESATADFDRMMAHHADLERRVDEFNRLCAEAFRDLEAAERRSADDRDDHDSAEVLCHPAFYGPAVQGAALRCA</sequence>
<accession>A0ABS4SLL6</accession>
<reference evidence="2 3" key="1">
    <citation type="submission" date="2021-03" db="EMBL/GenBank/DDBJ databases">
        <title>Genomic Encyclopedia of Type Strains, Phase III (KMG-III): the genomes of soil and plant-associated and newly described type strains.</title>
        <authorList>
            <person name="Whitman W."/>
        </authorList>
    </citation>
    <scope>NUCLEOTIDE SEQUENCE [LARGE SCALE GENOMIC DNA]</scope>
    <source>
        <strain evidence="2 3">IMMIB AFH-6</strain>
    </source>
</reference>
<dbReference type="EMBL" id="JAGINP010000011">
    <property type="protein sequence ID" value="MBP2293458.1"/>
    <property type="molecule type" value="Genomic_DNA"/>
</dbReference>
<keyword evidence="3" id="KW-1185">Reference proteome</keyword>
<name>A0ABS4SLL6_9PROT</name>
<evidence type="ECO:0000256" key="1">
    <source>
        <dbReference type="SAM" id="Coils"/>
    </source>
</evidence>
<protein>
    <submittedName>
        <fullName evidence="2">Uncharacterized protein</fullName>
    </submittedName>
</protein>
<dbReference type="RefSeq" id="WP_209767391.1">
    <property type="nucleotide sequence ID" value="NZ_JAGINP010000011.1"/>
</dbReference>
<evidence type="ECO:0000313" key="2">
    <source>
        <dbReference type="EMBL" id="MBP2293458.1"/>
    </source>
</evidence>
<comment type="caution">
    <text evidence="2">The sequence shown here is derived from an EMBL/GenBank/DDBJ whole genome shotgun (WGS) entry which is preliminary data.</text>
</comment>
<evidence type="ECO:0000313" key="3">
    <source>
        <dbReference type="Proteomes" id="UP000781958"/>
    </source>
</evidence>
<dbReference type="Proteomes" id="UP000781958">
    <property type="component" value="Unassembled WGS sequence"/>
</dbReference>